<dbReference type="Pfam" id="PF00929">
    <property type="entry name" value="RNase_T"/>
    <property type="match status" value="1"/>
</dbReference>
<keyword evidence="3" id="KW-1185">Reference proteome</keyword>
<dbReference type="Proteomes" id="UP000819052">
    <property type="component" value="Unassembled WGS sequence"/>
</dbReference>
<dbReference type="InterPro" id="IPR012337">
    <property type="entry name" value="RNaseH-like_sf"/>
</dbReference>
<keyword evidence="2" id="KW-0378">Hydrolase</keyword>
<dbReference type="InterPro" id="IPR013520">
    <property type="entry name" value="Ribonucl_H"/>
</dbReference>
<dbReference type="InterPro" id="IPR036397">
    <property type="entry name" value="RNaseH_sf"/>
</dbReference>
<dbReference type="SMART" id="SM00479">
    <property type="entry name" value="EXOIII"/>
    <property type="match status" value="1"/>
</dbReference>
<evidence type="ECO:0000313" key="3">
    <source>
        <dbReference type="Proteomes" id="UP000819052"/>
    </source>
</evidence>
<organism evidence="2 3">
    <name type="scientific">Massilia aquatica</name>
    <dbReference type="NCBI Taxonomy" id="2609000"/>
    <lineage>
        <taxon>Bacteria</taxon>
        <taxon>Pseudomonadati</taxon>
        <taxon>Pseudomonadota</taxon>
        <taxon>Betaproteobacteria</taxon>
        <taxon>Burkholderiales</taxon>
        <taxon>Oxalobacteraceae</taxon>
        <taxon>Telluria group</taxon>
        <taxon>Massilia</taxon>
    </lineage>
</organism>
<dbReference type="GO" id="GO:0004527">
    <property type="term" value="F:exonuclease activity"/>
    <property type="evidence" value="ECO:0007669"/>
    <property type="project" value="UniProtKB-KW"/>
</dbReference>
<sequence>MAVAAATRSLRRAERLTELEGLWEASNSDFVVADIETTGLDATVCEILEIAALLVNPAGVVLREFNVLVRAREEIPPFIVELTGISQILIDEHGVSEETAVLEFASFIGRMPIFFHNATFDTAFLAPALARHGLVFNNKVFDTLATARAAWPDLRSYKLATLAKIIDNAAVPTHRALADASATLSVLLAARELAGFGASSIEPGVMRDDLSLIANQGQLDNERV</sequence>
<keyword evidence="2" id="KW-0269">Exonuclease</keyword>
<name>A0ABX0MI74_9BURK</name>
<dbReference type="PANTHER" id="PTHR30231:SF37">
    <property type="entry name" value="EXODEOXYRIBONUCLEASE 10"/>
    <property type="match status" value="1"/>
</dbReference>
<evidence type="ECO:0000259" key="1">
    <source>
        <dbReference type="SMART" id="SM00479"/>
    </source>
</evidence>
<reference evidence="2 3" key="1">
    <citation type="submission" date="2019-09" db="EMBL/GenBank/DDBJ databases">
        <title>Taxonomy of Antarctic Massilia spp.: description of Massilia rubra sp. nov., Massilia aquatica sp. nov., Massilia mucilaginosa sp. nov., Massilia frigida sp. nov. isolated from streams, lakes and regoliths.</title>
        <authorList>
            <person name="Holochova P."/>
            <person name="Sedlacek I."/>
            <person name="Kralova S."/>
            <person name="Maslanova I."/>
            <person name="Busse H.-J."/>
            <person name="Stankova E."/>
            <person name="Vrbovska V."/>
            <person name="Kovarovic V."/>
            <person name="Bartak M."/>
            <person name="Svec P."/>
            <person name="Pantucek R."/>
        </authorList>
    </citation>
    <scope>NUCLEOTIDE SEQUENCE [LARGE SCALE GENOMIC DNA]</scope>
    <source>
        <strain evidence="2 3">CCM 8693</strain>
    </source>
</reference>
<comment type="caution">
    <text evidence="2">The sequence shown here is derived from an EMBL/GenBank/DDBJ whole genome shotgun (WGS) entry which is preliminary data.</text>
</comment>
<proteinExistence type="predicted"/>
<feature type="domain" description="Exonuclease" evidence="1">
    <location>
        <begin position="29"/>
        <end position="196"/>
    </location>
</feature>
<accession>A0ABX0MI74</accession>
<dbReference type="PANTHER" id="PTHR30231">
    <property type="entry name" value="DNA POLYMERASE III SUBUNIT EPSILON"/>
    <property type="match status" value="1"/>
</dbReference>
<evidence type="ECO:0000313" key="2">
    <source>
        <dbReference type="EMBL" id="NHZ44590.1"/>
    </source>
</evidence>
<dbReference type="SUPFAM" id="SSF53098">
    <property type="entry name" value="Ribonuclease H-like"/>
    <property type="match status" value="1"/>
</dbReference>
<dbReference type="EMBL" id="VVIW01000035">
    <property type="protein sequence ID" value="NHZ44590.1"/>
    <property type="molecule type" value="Genomic_DNA"/>
</dbReference>
<gene>
    <name evidence="2" type="ORF">F1609_31195</name>
</gene>
<protein>
    <submittedName>
        <fullName evidence="2">3'-5' exonuclease</fullName>
    </submittedName>
</protein>
<dbReference type="CDD" id="cd06127">
    <property type="entry name" value="DEDDh"/>
    <property type="match status" value="1"/>
</dbReference>
<keyword evidence="2" id="KW-0540">Nuclease</keyword>
<dbReference type="Gene3D" id="3.30.420.10">
    <property type="entry name" value="Ribonuclease H-like superfamily/Ribonuclease H"/>
    <property type="match status" value="1"/>
</dbReference>